<proteinExistence type="inferred from homology"/>
<dbReference type="PROSITE" id="PS51440">
    <property type="entry name" value="TIM_2"/>
    <property type="match status" value="1"/>
</dbReference>
<dbReference type="Gene3D" id="3.20.20.70">
    <property type="entry name" value="Aldolase class I"/>
    <property type="match status" value="1"/>
</dbReference>
<dbReference type="NCBIfam" id="NF003302">
    <property type="entry name" value="PRK04302.1"/>
    <property type="match status" value="1"/>
</dbReference>
<evidence type="ECO:0000256" key="4">
    <source>
        <dbReference type="ARBA" id="ARBA00023235"/>
    </source>
</evidence>
<dbReference type="Pfam" id="PF00121">
    <property type="entry name" value="TIM"/>
    <property type="match status" value="1"/>
</dbReference>
<accession>A0A2H1EIY8</accession>
<dbReference type="HAMAP" id="MF_00147_A">
    <property type="entry name" value="TIM_A"/>
    <property type="match status" value="1"/>
</dbReference>
<dbReference type="InterPro" id="IPR013785">
    <property type="entry name" value="Aldolase_TIM"/>
</dbReference>
<comment type="pathway">
    <text evidence="5">Carbohydrate degradation; glycolysis; D-glyceraldehyde 3-phosphate from glycerone phosphate: step 1/1.</text>
</comment>
<dbReference type="Proteomes" id="UP000232412">
    <property type="component" value="Unassembled WGS sequence"/>
</dbReference>
<dbReference type="EMBL" id="FRFC01000005">
    <property type="protein sequence ID" value="SHO47192.1"/>
    <property type="molecule type" value="Genomic_DNA"/>
</dbReference>
<protein>
    <recommendedName>
        <fullName evidence="5">Triosephosphate isomerase</fullName>
        <shortName evidence="5">TIM</shortName>
        <shortName evidence="5">TPI</shortName>
        <ecNumber evidence="5">5.3.1.1</ecNumber>
    </recommendedName>
    <alternativeName>
        <fullName evidence="5">Triose-phosphate isomerase</fullName>
    </alternativeName>
</protein>
<evidence type="ECO:0000313" key="7">
    <source>
        <dbReference type="Proteomes" id="UP000232412"/>
    </source>
</evidence>
<feature type="active site" description="Electrophile" evidence="5">
    <location>
        <position position="88"/>
    </location>
</feature>
<keyword evidence="7" id="KW-1185">Reference proteome</keyword>
<comment type="pathway">
    <text evidence="5">Carbohydrate biosynthesis; gluconeogenesis.</text>
</comment>
<comment type="subcellular location">
    <subcellularLocation>
        <location evidence="5">Cytoplasm</location>
    </subcellularLocation>
</comment>
<comment type="similarity">
    <text evidence="5">Belongs to the triosephosphate isomerase family.</text>
</comment>
<gene>
    <name evidence="5 6" type="primary">tpiA</name>
    <name evidence="6" type="ORF">NSIN_40017</name>
</gene>
<dbReference type="CDD" id="cd00311">
    <property type="entry name" value="TIM"/>
    <property type="match status" value="1"/>
</dbReference>
<feature type="active site" description="Proton acceptor" evidence="5">
    <location>
        <position position="136"/>
    </location>
</feature>
<dbReference type="AlphaFoldDB" id="A0A2H1EIY8"/>
<dbReference type="GO" id="GO:0006094">
    <property type="term" value="P:gluconeogenesis"/>
    <property type="evidence" value="ECO:0007669"/>
    <property type="project" value="UniProtKB-UniRule"/>
</dbReference>
<keyword evidence="1 5" id="KW-0312">Gluconeogenesis</keyword>
<dbReference type="GO" id="GO:0005737">
    <property type="term" value="C:cytoplasm"/>
    <property type="evidence" value="ECO:0007669"/>
    <property type="project" value="UniProtKB-SubCell"/>
</dbReference>
<feature type="binding site" evidence="5">
    <location>
        <position position="176"/>
    </location>
    <ligand>
        <name>substrate</name>
    </ligand>
</feature>
<evidence type="ECO:0000256" key="1">
    <source>
        <dbReference type="ARBA" id="ARBA00022432"/>
    </source>
</evidence>
<dbReference type="SUPFAM" id="SSF51351">
    <property type="entry name" value="Triosephosphate isomerase (TIM)"/>
    <property type="match status" value="1"/>
</dbReference>
<dbReference type="InterPro" id="IPR035990">
    <property type="entry name" value="TIM_sf"/>
</dbReference>
<comment type="catalytic activity">
    <reaction evidence="5">
        <text>D-glyceraldehyde 3-phosphate = dihydroxyacetone phosphate</text>
        <dbReference type="Rhea" id="RHEA:18585"/>
        <dbReference type="ChEBI" id="CHEBI:57642"/>
        <dbReference type="ChEBI" id="CHEBI:59776"/>
        <dbReference type="EC" id="5.3.1.1"/>
    </reaction>
</comment>
<keyword evidence="4 5" id="KW-0413">Isomerase</keyword>
<keyword evidence="3 5" id="KW-0324">Glycolysis</keyword>
<dbReference type="UniPathway" id="UPA00138"/>
<feature type="binding site" evidence="5">
    <location>
        <position position="141"/>
    </location>
    <ligand>
        <name>substrate</name>
    </ligand>
</feature>
<evidence type="ECO:0000313" key="6">
    <source>
        <dbReference type="EMBL" id="SHO47192.1"/>
    </source>
</evidence>
<organism evidence="6 7">
    <name type="scientific">Nitrosotalea sinensis</name>
    <dbReference type="NCBI Taxonomy" id="1499975"/>
    <lineage>
        <taxon>Archaea</taxon>
        <taxon>Nitrososphaerota</taxon>
        <taxon>Nitrososphaeria</taxon>
        <taxon>Nitrosotaleales</taxon>
        <taxon>Nitrosotaleaceae</taxon>
        <taxon>Nitrosotalea</taxon>
    </lineage>
</organism>
<dbReference type="OrthoDB" id="9465at2157"/>
<keyword evidence="2 5" id="KW-0963">Cytoplasm</keyword>
<name>A0A2H1EIY8_9ARCH</name>
<dbReference type="GO" id="GO:0006096">
    <property type="term" value="P:glycolytic process"/>
    <property type="evidence" value="ECO:0007669"/>
    <property type="project" value="UniProtKB-UniRule"/>
</dbReference>
<feature type="binding site" evidence="5">
    <location>
        <begin position="197"/>
        <end position="198"/>
    </location>
    <ligand>
        <name>substrate</name>
    </ligand>
</feature>
<evidence type="ECO:0000256" key="3">
    <source>
        <dbReference type="ARBA" id="ARBA00023152"/>
    </source>
</evidence>
<reference evidence="7" key="1">
    <citation type="submission" date="2016-12" db="EMBL/GenBank/DDBJ databases">
        <authorList>
            <person name="Herbold C."/>
        </authorList>
    </citation>
    <scope>NUCLEOTIDE SEQUENCE [LARGE SCALE GENOMIC DNA]</scope>
</reference>
<dbReference type="InterPro" id="IPR000652">
    <property type="entry name" value="Triosephosphate_isomerase"/>
</dbReference>
<dbReference type="InterPro" id="IPR022891">
    <property type="entry name" value="Triosephosphate_isomerase_arc"/>
</dbReference>
<evidence type="ECO:0000256" key="2">
    <source>
        <dbReference type="ARBA" id="ARBA00022490"/>
    </source>
</evidence>
<dbReference type="NCBIfam" id="TIGR00419">
    <property type="entry name" value="tim"/>
    <property type="match status" value="1"/>
</dbReference>
<dbReference type="UniPathway" id="UPA00109">
    <property type="reaction ID" value="UER00189"/>
</dbReference>
<comment type="function">
    <text evidence="5">Involved in the gluconeogenesis. Catalyzes stereospecifically the conversion of dihydroxyacetone phosphate (DHAP) to D-glyceraldehyde-3-phosphate (G3P).</text>
</comment>
<dbReference type="GO" id="GO:0004807">
    <property type="term" value="F:triose-phosphate isomerase activity"/>
    <property type="evidence" value="ECO:0007669"/>
    <property type="project" value="UniProtKB-UniRule"/>
</dbReference>
<comment type="subunit">
    <text evidence="5">Homotetramer; dimer of dimers.</text>
</comment>
<evidence type="ECO:0000256" key="5">
    <source>
        <dbReference type="HAMAP-Rule" id="MF_00147"/>
    </source>
</evidence>
<feature type="binding site" evidence="5">
    <location>
        <begin position="5"/>
        <end position="7"/>
    </location>
    <ligand>
        <name>substrate</name>
    </ligand>
</feature>
<dbReference type="RefSeq" id="WP_101010635.1">
    <property type="nucleotide sequence ID" value="NZ_FRFC01000005.1"/>
</dbReference>
<sequence length="220" mass="23990">MFVINFKNYEEIAGENATRLTKIATEVAKKYEITIAVCPPQHLLSEISKISSNVFAQHLDNSKIGSTTGFVIPEIVKKSNAKGSLINHSEHRIPPKEIEDLVNRLRNLGMISIVCVQDVKEAQMYAKLNPNYIAIEPPELIGSGKAVSKEKPEIITESVQAVKEANNSTQLLCGAGIVSGEDVSQALKLGAKGILVASGIVKSTDWQKSIEEFAVEFTKK</sequence>
<dbReference type="EC" id="5.3.1.1" evidence="5"/>